<feature type="signal peptide" evidence="1">
    <location>
        <begin position="1"/>
        <end position="19"/>
    </location>
</feature>
<proteinExistence type="predicted"/>
<protein>
    <recommendedName>
        <fullName evidence="4">TraB family protein</fullName>
    </recommendedName>
</protein>
<dbReference type="CDD" id="cd14789">
    <property type="entry name" value="Tiki"/>
    <property type="match status" value="1"/>
</dbReference>
<dbReference type="RefSeq" id="WP_176819166.1">
    <property type="nucleotide sequence ID" value="NZ_FNEM01000001.1"/>
</dbReference>
<dbReference type="AlphaFoldDB" id="A0A1G8KQR8"/>
<dbReference type="InterPro" id="IPR002816">
    <property type="entry name" value="TraB/PrgY/GumN_fam"/>
</dbReference>
<feature type="chain" id="PRO_5011724372" description="TraB family protein" evidence="1">
    <location>
        <begin position="20"/>
        <end position="280"/>
    </location>
</feature>
<sequence>MKRLLGAVWAVCVAAGAVAAPTDKPPFFLVSGEQGQAWLLGSVHVGQPDFYPFAEVIEQAFAESSVLALEADTNDPQLPRKLQPYLFAKQPLPAPLAGKLSRYCQSRAMQCDPSLAPWILSSQLLMAEMASSGFHSDQGVEHYFSSRLGSKSLWELEGMALQLRVFDGLSADTQHAMLEGAMEPMEVDELIQAWRSGDQATLARLTYDDMAQEPEAWQALMINRNQGMTQTLVDWLRQDDRLFVVVGAGHLVGEQSIPALLQQQGLTVTDCWQRACVAVD</sequence>
<dbReference type="EMBL" id="FNEM01000001">
    <property type="protein sequence ID" value="SDI45716.1"/>
    <property type="molecule type" value="Genomic_DNA"/>
</dbReference>
<keyword evidence="3" id="KW-1185">Reference proteome</keyword>
<evidence type="ECO:0008006" key="4">
    <source>
        <dbReference type="Google" id="ProtNLM"/>
    </source>
</evidence>
<gene>
    <name evidence="2" type="ORF">SAMN04488540_101453</name>
</gene>
<evidence type="ECO:0000313" key="3">
    <source>
        <dbReference type="Proteomes" id="UP000199527"/>
    </source>
</evidence>
<keyword evidence="1" id="KW-0732">Signal</keyword>
<name>A0A1G8KQR8_9GAMM</name>
<evidence type="ECO:0000313" key="2">
    <source>
        <dbReference type="EMBL" id="SDI45716.1"/>
    </source>
</evidence>
<accession>A0A1G8KQR8</accession>
<evidence type="ECO:0000256" key="1">
    <source>
        <dbReference type="SAM" id="SignalP"/>
    </source>
</evidence>
<reference evidence="3" key="1">
    <citation type="submission" date="2016-10" db="EMBL/GenBank/DDBJ databases">
        <authorList>
            <person name="Varghese N."/>
            <person name="Submissions S."/>
        </authorList>
    </citation>
    <scope>NUCLEOTIDE SEQUENCE [LARGE SCALE GENOMIC DNA]</scope>
    <source>
        <strain evidence="3">DSM 23317</strain>
    </source>
</reference>
<dbReference type="PANTHER" id="PTHR40590">
    <property type="entry name" value="CYTOPLASMIC PROTEIN-RELATED"/>
    <property type="match status" value="1"/>
</dbReference>
<dbReference type="InterPro" id="IPR047111">
    <property type="entry name" value="YbaP-like"/>
</dbReference>
<dbReference type="Proteomes" id="UP000199527">
    <property type="component" value="Unassembled WGS sequence"/>
</dbReference>
<dbReference type="PANTHER" id="PTHR40590:SF1">
    <property type="entry name" value="CYTOPLASMIC PROTEIN"/>
    <property type="match status" value="1"/>
</dbReference>
<dbReference type="Pfam" id="PF01963">
    <property type="entry name" value="TraB_PrgY_gumN"/>
    <property type="match status" value="1"/>
</dbReference>
<organism evidence="2 3">
    <name type="scientific">Ferrimonas sediminum</name>
    <dbReference type="NCBI Taxonomy" id="718193"/>
    <lineage>
        <taxon>Bacteria</taxon>
        <taxon>Pseudomonadati</taxon>
        <taxon>Pseudomonadota</taxon>
        <taxon>Gammaproteobacteria</taxon>
        <taxon>Alteromonadales</taxon>
        <taxon>Ferrimonadaceae</taxon>
        <taxon>Ferrimonas</taxon>
    </lineage>
</organism>